<feature type="compositionally biased region" description="Polar residues" evidence="2">
    <location>
        <begin position="1067"/>
        <end position="1078"/>
    </location>
</feature>
<reference evidence="4 5" key="1">
    <citation type="journal article" date="2022" name="G3 (Bethesda)">
        <title>Enemy or ally: a genomic approach to elucidate the lifestyle of Phyllosticta citrichinaensis.</title>
        <authorList>
            <person name="Buijs V.A."/>
            <person name="Groenewald J.Z."/>
            <person name="Haridas S."/>
            <person name="LaButti K.M."/>
            <person name="Lipzen A."/>
            <person name="Martin F.M."/>
            <person name="Barry K."/>
            <person name="Grigoriev I.V."/>
            <person name="Crous P.W."/>
            <person name="Seidl M.F."/>
        </authorList>
    </citation>
    <scope>NUCLEOTIDE SEQUENCE [LARGE SCALE GENOMIC DNA]</scope>
    <source>
        <strain evidence="4 5">CBS 129764</strain>
    </source>
</reference>
<evidence type="ECO:0000256" key="3">
    <source>
        <dbReference type="SAM" id="Phobius"/>
    </source>
</evidence>
<protein>
    <submittedName>
        <fullName evidence="4">Uncharacterized protein</fullName>
    </submittedName>
</protein>
<keyword evidence="5" id="KW-1185">Reference proteome</keyword>
<sequence>MASFHYGRPEPPVFKQNGSELRDQTFTVSGVLYPQPNKLNPLFKKVFFAAQLKHYGIDFRPSSPVAEIRTLIEESIRQGKCGQVTDSAIEVQRNMKRDYEPQRQIWANEFHAWDERNKARCDTAQKRADYDFDWFLRHHYLTDGGFNDKRDLIARIVPGLLTSLCRPRCELRGTLDLCVGWDEASVVRKAQDIDKEAEEERQRKEEEQKKKLDAHWQEALLPYRKYTHRRRAMKVAPPPSFELRYCVGSYIVRCDKIAKKEYFPSTLRLHICPGVDGSLIASYDFGVIEGTMLLDTSTEKLGDLVVRLDEKRNRHKCHKHEDCWDDDDDDDDEDEEEEEEHKPASNAVGSKRAAPDDNTASNNLAGLKAPKDKPSTWQCPLPHARPRGRRRNGVIVHNEYVGTRLKFVGYKTPDPWSAFSERQAAIAELGEWGEKRLCNTMASISMAILAPSNSMTCFGILSSQERQCNQVPESVLRLKAEMERDYEQLRWDERKREKDFLEFSKCETPTERTKLDLERFINFYFLTKGKPNKTKTPEPLAMYGLRDLEVEELRKLAKKVPGLHTKGGNPGGNRTLYINPGVRRMEEFERQKEADWEEKMRKIDRDWDVQMEEHRQFVSDCISGSPADPFKFKDCGGTYTLNTRFDAKLFRNFCASFATWQDTSSALASLYNHELRQEKCKRLRELFHPKNRKTSQQKAKKEAKSCPRSPSSPRGQSFTTSISSEVARWTIYAVCSRHSRQVPQERQKWPTTARFSNTKKPRSCLGEEGEASRLSWFDSYILPTTSLPSLPTPDTTDQLNPPPDEDFMIAATTLIVLWIMFCVIILTLPLRPEIKPAIVTSPSMGICGIFLVDKNTSPPTSPTATRAYLDHNADVGTVSTTAAMKMLCDRLPQYTAKFRRKMRDNFLLSGIQGCGRVKCRKTTSYVNGHLVEQGGAGLEGGDGDAAVKRKAQMDWQTPHTMGVVKKATSLTSFIDQGLVTKVVARNNILGQPESIHPPTDTDKEHSSDSRLANVLRSIEQYKGAVAGSIRALIRRISKWTQNSETKTKQPHDVTTPISARARAARPQTHQQPRTGQAG</sequence>
<feature type="compositionally biased region" description="Polar residues" evidence="2">
    <location>
        <begin position="708"/>
        <end position="720"/>
    </location>
</feature>
<feature type="region of interest" description="Disordered" evidence="2">
    <location>
        <begin position="319"/>
        <end position="390"/>
    </location>
</feature>
<organism evidence="4 5">
    <name type="scientific">Phyllosticta citrichinensis</name>
    <dbReference type="NCBI Taxonomy" id="1130410"/>
    <lineage>
        <taxon>Eukaryota</taxon>
        <taxon>Fungi</taxon>
        <taxon>Dikarya</taxon>
        <taxon>Ascomycota</taxon>
        <taxon>Pezizomycotina</taxon>
        <taxon>Dothideomycetes</taxon>
        <taxon>Dothideomycetes incertae sedis</taxon>
        <taxon>Botryosphaeriales</taxon>
        <taxon>Phyllostictaceae</taxon>
        <taxon>Phyllosticta</taxon>
    </lineage>
</organism>
<dbReference type="Proteomes" id="UP001456524">
    <property type="component" value="Unassembled WGS sequence"/>
</dbReference>
<accession>A0ABR1XQE2</accession>
<keyword evidence="3" id="KW-1133">Transmembrane helix</keyword>
<dbReference type="EMBL" id="JBBWUH010000006">
    <property type="protein sequence ID" value="KAK8163812.1"/>
    <property type="molecule type" value="Genomic_DNA"/>
</dbReference>
<keyword evidence="1" id="KW-0175">Coiled coil</keyword>
<feature type="transmembrane region" description="Helical" evidence="3">
    <location>
        <begin position="807"/>
        <end position="828"/>
    </location>
</feature>
<feature type="compositionally biased region" description="Basic and acidic residues" evidence="2">
    <location>
        <begin position="999"/>
        <end position="1008"/>
    </location>
</feature>
<evidence type="ECO:0000256" key="1">
    <source>
        <dbReference type="SAM" id="Coils"/>
    </source>
</evidence>
<feature type="coiled-coil region" evidence="1">
    <location>
        <begin position="187"/>
        <end position="215"/>
    </location>
</feature>
<name>A0ABR1XQE2_9PEZI</name>
<feature type="region of interest" description="Disordered" evidence="2">
    <location>
        <begin position="1042"/>
        <end position="1078"/>
    </location>
</feature>
<comment type="caution">
    <text evidence="4">The sequence shown here is derived from an EMBL/GenBank/DDBJ whole genome shotgun (WGS) entry which is preliminary data.</text>
</comment>
<evidence type="ECO:0000313" key="5">
    <source>
        <dbReference type="Proteomes" id="UP001456524"/>
    </source>
</evidence>
<gene>
    <name evidence="4" type="ORF">IWX90DRAFT_415636</name>
</gene>
<feature type="region of interest" description="Disordered" evidence="2">
    <location>
        <begin position="691"/>
        <end position="720"/>
    </location>
</feature>
<feature type="region of interest" description="Disordered" evidence="2">
    <location>
        <begin position="989"/>
        <end position="1010"/>
    </location>
</feature>
<evidence type="ECO:0000256" key="2">
    <source>
        <dbReference type="SAM" id="MobiDB-lite"/>
    </source>
</evidence>
<keyword evidence="3" id="KW-0472">Membrane</keyword>
<proteinExistence type="predicted"/>
<keyword evidence="3" id="KW-0812">Transmembrane</keyword>
<feature type="compositionally biased region" description="Acidic residues" evidence="2">
    <location>
        <begin position="323"/>
        <end position="339"/>
    </location>
</feature>
<evidence type="ECO:0000313" key="4">
    <source>
        <dbReference type="EMBL" id="KAK8163812.1"/>
    </source>
</evidence>